<gene>
    <name evidence="4" type="ORF">G443_004919</name>
</gene>
<proteinExistence type="predicted"/>
<organism evidence="4 5">
    <name type="scientific">Actinoalloteichus caeruleus DSM 43889</name>
    <dbReference type="NCBI Taxonomy" id="1120930"/>
    <lineage>
        <taxon>Bacteria</taxon>
        <taxon>Bacillati</taxon>
        <taxon>Actinomycetota</taxon>
        <taxon>Actinomycetes</taxon>
        <taxon>Pseudonocardiales</taxon>
        <taxon>Pseudonocardiaceae</taxon>
        <taxon>Actinoalloteichus</taxon>
        <taxon>Actinoalloteichus cyanogriseus</taxon>
    </lineage>
</organism>
<keyword evidence="2" id="KW-0732">Signal</keyword>
<dbReference type="InterPro" id="IPR012347">
    <property type="entry name" value="Ferritin-like"/>
</dbReference>
<sequence length="228" mass="25417">MTVRPWTKAALLAAVTAAALAGCTSHEINSDPEPAGPQLEFTSEPSYTEEDIALAHDMVAHYERTVALFDARGEENARLTSPALREYADRTAIEHTRLKDRFVGFSYMTGQWPPLEPLDDPPALPGDEELSPAEQVVETEPEADPSDAEGEGEGPEESPWPRVQRLEQLQGPEFDRFWRDSLVASHEIALEKARIMLDEAPARELRELAQRVLDRNPGEIEELRALPL</sequence>
<evidence type="ECO:0000256" key="2">
    <source>
        <dbReference type="SAM" id="SignalP"/>
    </source>
</evidence>
<comment type="caution">
    <text evidence="4">The sequence shown here is derived from an EMBL/GenBank/DDBJ whole genome shotgun (WGS) entry which is preliminary data.</text>
</comment>
<feature type="chain" id="PRO_5045798864" description="DUF305 domain-containing protein" evidence="2">
    <location>
        <begin position="22"/>
        <end position="228"/>
    </location>
</feature>
<evidence type="ECO:0000256" key="1">
    <source>
        <dbReference type="SAM" id="MobiDB-lite"/>
    </source>
</evidence>
<feature type="domain" description="DUF305" evidence="3">
    <location>
        <begin position="55"/>
        <end position="226"/>
    </location>
</feature>
<evidence type="ECO:0000313" key="5">
    <source>
        <dbReference type="Proteomes" id="UP000791080"/>
    </source>
</evidence>
<dbReference type="InterPro" id="IPR005183">
    <property type="entry name" value="DUF305_CopM-like"/>
</dbReference>
<feature type="region of interest" description="Disordered" evidence="1">
    <location>
        <begin position="113"/>
        <end position="162"/>
    </location>
</feature>
<evidence type="ECO:0000313" key="4">
    <source>
        <dbReference type="EMBL" id="MCP2334649.1"/>
    </source>
</evidence>
<reference evidence="4 5" key="2">
    <citation type="submission" date="2022-06" db="EMBL/GenBank/DDBJ databases">
        <title>Genomic Encyclopedia of Type Strains, Phase I: the one thousand microbial genomes (KMG-I) project.</title>
        <authorList>
            <person name="Kyrpides N."/>
        </authorList>
    </citation>
    <scope>NUCLEOTIDE SEQUENCE [LARGE SCALE GENOMIC DNA]</scope>
    <source>
        <strain evidence="4 5">DSM 43889</strain>
    </source>
</reference>
<keyword evidence="5" id="KW-1185">Reference proteome</keyword>
<dbReference type="Gene3D" id="1.20.1260.10">
    <property type="match status" value="1"/>
</dbReference>
<protein>
    <recommendedName>
        <fullName evidence="3">DUF305 domain-containing protein</fullName>
    </recommendedName>
</protein>
<dbReference type="EMBL" id="AUBJ02000001">
    <property type="protein sequence ID" value="MCP2334649.1"/>
    <property type="molecule type" value="Genomic_DNA"/>
</dbReference>
<dbReference type="Proteomes" id="UP000791080">
    <property type="component" value="Unassembled WGS sequence"/>
</dbReference>
<dbReference type="PROSITE" id="PS51257">
    <property type="entry name" value="PROKAR_LIPOPROTEIN"/>
    <property type="match status" value="1"/>
</dbReference>
<evidence type="ECO:0000259" key="3">
    <source>
        <dbReference type="Pfam" id="PF03713"/>
    </source>
</evidence>
<name>A0ABT1JR56_ACTCY</name>
<feature type="compositionally biased region" description="Pro residues" evidence="1">
    <location>
        <begin position="114"/>
        <end position="124"/>
    </location>
</feature>
<accession>A0ABT1JR56</accession>
<feature type="compositionally biased region" description="Acidic residues" evidence="1">
    <location>
        <begin position="126"/>
        <end position="156"/>
    </location>
</feature>
<feature type="signal peptide" evidence="2">
    <location>
        <begin position="1"/>
        <end position="21"/>
    </location>
</feature>
<dbReference type="Pfam" id="PF03713">
    <property type="entry name" value="DUF305"/>
    <property type="match status" value="1"/>
</dbReference>
<dbReference type="RefSeq" id="WP_081715640.1">
    <property type="nucleotide sequence ID" value="NZ_AUBJ02000001.1"/>
</dbReference>
<reference evidence="4 5" key="1">
    <citation type="submission" date="2013-07" db="EMBL/GenBank/DDBJ databases">
        <authorList>
            <consortium name="DOE Joint Genome Institute"/>
            <person name="Reeve W."/>
            <person name="Huntemann M."/>
            <person name="Han J."/>
            <person name="Chen A."/>
            <person name="Kyrpides N."/>
            <person name="Mavromatis K."/>
            <person name="Markowitz V."/>
            <person name="Palaniappan K."/>
            <person name="Ivanova N."/>
            <person name="Schaumberg A."/>
            <person name="Pati A."/>
            <person name="Liolios K."/>
            <person name="Nordberg H.P."/>
            <person name="Cantor M.N."/>
            <person name="Hua S.X."/>
            <person name="Woyke T."/>
        </authorList>
    </citation>
    <scope>NUCLEOTIDE SEQUENCE [LARGE SCALE GENOMIC DNA]</scope>
    <source>
        <strain evidence="4 5">DSM 43889</strain>
    </source>
</reference>